<feature type="compositionally biased region" description="Pro residues" evidence="1">
    <location>
        <begin position="307"/>
        <end position="317"/>
    </location>
</feature>
<dbReference type="Proteomes" id="UP000077266">
    <property type="component" value="Unassembled WGS sequence"/>
</dbReference>
<evidence type="ECO:0000313" key="2">
    <source>
        <dbReference type="EMBL" id="KZV92969.1"/>
    </source>
</evidence>
<keyword evidence="3" id="KW-1185">Reference proteome</keyword>
<dbReference type="SUPFAM" id="SSF56112">
    <property type="entry name" value="Protein kinase-like (PK-like)"/>
    <property type="match status" value="1"/>
</dbReference>
<feature type="region of interest" description="Disordered" evidence="1">
    <location>
        <begin position="243"/>
        <end position="322"/>
    </location>
</feature>
<reference evidence="2 3" key="1">
    <citation type="journal article" date="2016" name="Mol. Biol. Evol.">
        <title>Comparative Genomics of Early-Diverging Mushroom-Forming Fungi Provides Insights into the Origins of Lignocellulose Decay Capabilities.</title>
        <authorList>
            <person name="Nagy L.G."/>
            <person name="Riley R."/>
            <person name="Tritt A."/>
            <person name="Adam C."/>
            <person name="Daum C."/>
            <person name="Floudas D."/>
            <person name="Sun H."/>
            <person name="Yadav J.S."/>
            <person name="Pangilinan J."/>
            <person name="Larsson K.H."/>
            <person name="Matsuura K."/>
            <person name="Barry K."/>
            <person name="Labutti K."/>
            <person name="Kuo R."/>
            <person name="Ohm R.A."/>
            <person name="Bhattacharya S.S."/>
            <person name="Shirouzu T."/>
            <person name="Yoshinaga Y."/>
            <person name="Martin F.M."/>
            <person name="Grigoriev I.V."/>
            <person name="Hibbett D.S."/>
        </authorList>
    </citation>
    <scope>NUCLEOTIDE SEQUENCE [LARGE SCALE GENOMIC DNA]</scope>
    <source>
        <strain evidence="2 3">HHB12029</strain>
    </source>
</reference>
<feature type="region of interest" description="Disordered" evidence="1">
    <location>
        <begin position="52"/>
        <end position="77"/>
    </location>
</feature>
<dbReference type="InParanoid" id="A0A166AL06"/>
<dbReference type="Gene3D" id="3.20.200.10">
    <property type="entry name" value="MHCK/EF2 kinase"/>
    <property type="match status" value="1"/>
</dbReference>
<evidence type="ECO:0000256" key="1">
    <source>
        <dbReference type="SAM" id="MobiDB-lite"/>
    </source>
</evidence>
<sequence length="610" mass="66513">MSDFEVAPCPEPIATDSRMGASIIAQRTHVNQGITHGWKRGSSTTIQAVGQGGFAVPSRPASASQAGPGYRPSQDGDLYLQTRSDMARQSKRPGPLEPPAAIAAAITVKLFMMFLPEGQITRRAVGDVMVSIPNVGLHTGGRALNLLCRQRIFDKWDKYSYGFPFPDDVTLITKDEGVELACPSTHQPNLSVLAPHVKYSGKSNAKIPKPLELALMISFRDFNRLQEHVKDVEAGADACAQAQRGEGNSLSADNRATGAKRTRTPSTSETAVFTAAASRRGGTQTPPPQTGKRDHNSIRARDDEQVTPPPKRPPQPLVSPQSSRIRNFLANIPQKRWLTRIVVNKKWVAGKLYVIEKYTSFEECLSKTPISPTNMGIPLEVEVYRDLKAIASPGVFKAAYPGELRGRTVDAEKSLHAARLNGAVCVKKAIIKGRGNNGVKPAKDDTALPILIKEGVNIAVAAGLQTLVEDFVARESARLEKEDILPEIPELAFVEVGIFIADAPVVDDDGVFLIETRLDTTSWDKYIGNASTRPFTALKGGERDGKYLTDPQIITSPEFTDKFSDGNIEAGWQSLVKDHECNAYCEIFGLKDPFMESDGFKPRQVISVED</sequence>
<dbReference type="InterPro" id="IPR011009">
    <property type="entry name" value="Kinase-like_dom_sf"/>
</dbReference>
<protein>
    <recommendedName>
        <fullName evidence="4">Alpha-type protein kinase domain-containing protein</fullName>
    </recommendedName>
</protein>
<proteinExistence type="predicted"/>
<organism evidence="2 3">
    <name type="scientific">Exidia glandulosa HHB12029</name>
    <dbReference type="NCBI Taxonomy" id="1314781"/>
    <lineage>
        <taxon>Eukaryota</taxon>
        <taxon>Fungi</taxon>
        <taxon>Dikarya</taxon>
        <taxon>Basidiomycota</taxon>
        <taxon>Agaricomycotina</taxon>
        <taxon>Agaricomycetes</taxon>
        <taxon>Auriculariales</taxon>
        <taxon>Exidiaceae</taxon>
        <taxon>Exidia</taxon>
    </lineage>
</organism>
<dbReference type="OrthoDB" id="301415at2759"/>
<dbReference type="EMBL" id="KV425998">
    <property type="protein sequence ID" value="KZV92969.1"/>
    <property type="molecule type" value="Genomic_DNA"/>
</dbReference>
<name>A0A166AL06_EXIGL</name>
<feature type="compositionally biased region" description="Basic and acidic residues" evidence="1">
    <location>
        <begin position="291"/>
        <end position="304"/>
    </location>
</feature>
<gene>
    <name evidence="2" type="ORF">EXIGLDRAFT_692127</name>
</gene>
<accession>A0A166AL06</accession>
<evidence type="ECO:0008006" key="4">
    <source>
        <dbReference type="Google" id="ProtNLM"/>
    </source>
</evidence>
<dbReference type="AlphaFoldDB" id="A0A166AL06"/>
<evidence type="ECO:0000313" key="3">
    <source>
        <dbReference type="Proteomes" id="UP000077266"/>
    </source>
</evidence>